<evidence type="ECO:0000313" key="10">
    <source>
        <dbReference type="EMBL" id="PWY93169.1"/>
    </source>
</evidence>
<dbReference type="SMART" id="SM00490">
    <property type="entry name" value="HELICc"/>
    <property type="match status" value="1"/>
</dbReference>
<dbReference type="GO" id="GO:1990904">
    <property type="term" value="C:ribonucleoprotein complex"/>
    <property type="evidence" value="ECO:0007669"/>
    <property type="project" value="UniProtKB-ARBA"/>
</dbReference>
<dbReference type="InterPro" id="IPR002464">
    <property type="entry name" value="DNA/RNA_helicase_DEAH_CS"/>
</dbReference>
<comment type="caution">
    <text evidence="10">The sequence shown here is derived from an EMBL/GenBank/DDBJ whole genome shotgun (WGS) entry which is preliminary data.</text>
</comment>
<keyword evidence="4 10" id="KW-0347">Helicase</keyword>
<dbReference type="InterPro" id="IPR048333">
    <property type="entry name" value="HA2_WH"/>
</dbReference>
<dbReference type="Pfam" id="PF21010">
    <property type="entry name" value="HA2_C"/>
    <property type="match status" value="1"/>
</dbReference>
<dbReference type="SMART" id="SM00847">
    <property type="entry name" value="HA2"/>
    <property type="match status" value="1"/>
</dbReference>
<dbReference type="GO" id="GO:0003725">
    <property type="term" value="F:double-stranded RNA binding"/>
    <property type="evidence" value="ECO:0007669"/>
    <property type="project" value="TreeGrafter"/>
</dbReference>
<name>A0A317X3H0_9EURO</name>
<dbReference type="Gene3D" id="3.40.50.300">
    <property type="entry name" value="P-loop containing nucleotide triphosphate hydrolases"/>
    <property type="match status" value="2"/>
</dbReference>
<dbReference type="FunFam" id="3.40.50.300:FF:000145">
    <property type="entry name" value="probable ATP-dependent RNA helicase DHX40"/>
    <property type="match status" value="1"/>
</dbReference>
<feature type="region of interest" description="Disordered" evidence="7">
    <location>
        <begin position="1"/>
        <end position="118"/>
    </location>
</feature>
<feature type="domain" description="Helicase ATP-binding" evidence="8">
    <location>
        <begin position="144"/>
        <end position="336"/>
    </location>
</feature>
<evidence type="ECO:0000256" key="4">
    <source>
        <dbReference type="ARBA" id="ARBA00022806"/>
    </source>
</evidence>
<comment type="catalytic activity">
    <reaction evidence="6">
        <text>ATP + H2O = ADP + phosphate + H(+)</text>
        <dbReference type="Rhea" id="RHEA:13065"/>
        <dbReference type="ChEBI" id="CHEBI:15377"/>
        <dbReference type="ChEBI" id="CHEBI:15378"/>
        <dbReference type="ChEBI" id="CHEBI:30616"/>
        <dbReference type="ChEBI" id="CHEBI:43474"/>
        <dbReference type="ChEBI" id="CHEBI:456216"/>
        <dbReference type="EC" id="3.6.4.13"/>
    </reaction>
</comment>
<dbReference type="Pfam" id="PF00271">
    <property type="entry name" value="Helicase_C"/>
    <property type="match status" value="1"/>
</dbReference>
<dbReference type="CDD" id="cd17917">
    <property type="entry name" value="DEXHc_RHA-like"/>
    <property type="match status" value="1"/>
</dbReference>
<feature type="compositionally biased region" description="Polar residues" evidence="7">
    <location>
        <begin position="16"/>
        <end position="26"/>
    </location>
</feature>
<sequence>MPERVRTVFDEAGDTVPTTKTPQSDQVEVPAPTKRKTQGKEDDHKRKNKKRKHDNGIAKSEKPAKDDTEVSSAPEGEQNGTISDDKPAVKKQKHQQQHNKLAKDGKRKDKQTSKTNFAPLREKAQALYQLRKNLPIFAHGDEIRGNLRKNDVMLLVGETGSGKSTQIPQFLVNEKWCRSVKTVVRGSDGVEKEIPVGGCIAITQPRRVAAISLARRVAEEMGTPLGNSSPASKVGYSVRFDTSTSPSTQVKFLTEGMLLQEMLHDPWLTKYSAIVVDEVHERGINVDQVLGFLRNMLSGKKEGRGGVPLKVVVMSATADMESLMGFFKEGFQVRRAIKEGVEKKDSKDTNGDVAGQKSEDDIAVCHIKGRQFPVKTIYAPEPVHDFVDAALKVIFQIHYKEPCPGDILVFLTGQETVEALEKLINEYATGMDPALPKIQVLPLFAALPQAAQQRVFVPAPPRTRKIILATNIAETSVTVSGVRFVVDCGKAKVKQFRSRLGLDSLLVKPISKSAAIQRKGRAGREAPGQCYRLYTEKDYLELDEVNTPEILRCDISQALLNMKARGVDDIMGFPFLTRPPREALEKALLQLLSIEALEETGKISPIGLHIAKLPLTPTLGRVLLAASEYGSNCLLDVIDIISCLSVENIFLNTTSEEKKEEAEIARRDLYRREGDHLTMLSTVQAYAAENSDRKAWAERHLVSHRAMQSVMVSQCPIIHELSFP</sequence>
<evidence type="ECO:0000256" key="3">
    <source>
        <dbReference type="ARBA" id="ARBA00022801"/>
    </source>
</evidence>
<dbReference type="CDD" id="cd18791">
    <property type="entry name" value="SF2_C_RHA"/>
    <property type="match status" value="1"/>
</dbReference>
<dbReference type="AlphaFoldDB" id="A0A317X3H0"/>
<dbReference type="PANTHER" id="PTHR18934:SF118">
    <property type="entry name" value="ATP-DEPENDENT RNA HELICASE DHX33"/>
    <property type="match status" value="1"/>
</dbReference>
<dbReference type="PROSITE" id="PS51192">
    <property type="entry name" value="HELICASE_ATP_BIND_1"/>
    <property type="match status" value="1"/>
</dbReference>
<dbReference type="EC" id="3.6.4.13" evidence="1"/>
<evidence type="ECO:0000259" key="9">
    <source>
        <dbReference type="PROSITE" id="PS51194"/>
    </source>
</evidence>
<feature type="compositionally biased region" description="Basic and acidic residues" evidence="7">
    <location>
        <begin position="54"/>
        <end position="68"/>
    </location>
</feature>
<feature type="compositionally biased region" description="Basic and acidic residues" evidence="7">
    <location>
        <begin position="101"/>
        <end position="112"/>
    </location>
</feature>
<reference evidence="10 11" key="1">
    <citation type="submission" date="2016-12" db="EMBL/GenBank/DDBJ databases">
        <title>The genomes of Aspergillus section Nigri reveals drivers in fungal speciation.</title>
        <authorList>
            <consortium name="DOE Joint Genome Institute"/>
            <person name="Vesth T.C."/>
            <person name="Nybo J."/>
            <person name="Theobald S."/>
            <person name="Brandl J."/>
            <person name="Frisvad J.C."/>
            <person name="Nielsen K.F."/>
            <person name="Lyhne E.K."/>
            <person name="Kogle M.E."/>
            <person name="Kuo A."/>
            <person name="Riley R."/>
            <person name="Clum A."/>
            <person name="Nolan M."/>
            <person name="Lipzen A."/>
            <person name="Salamov A."/>
            <person name="Henrissat B."/>
            <person name="Wiebenga A."/>
            <person name="De Vries R.P."/>
            <person name="Grigoriev I.V."/>
            <person name="Mortensen U.H."/>
            <person name="Andersen M.R."/>
            <person name="Baker S.E."/>
        </authorList>
    </citation>
    <scope>NUCLEOTIDE SEQUENCE [LARGE SCALE GENOMIC DNA]</scope>
    <source>
        <strain evidence="10 11">CBS 115572</strain>
    </source>
</reference>
<dbReference type="GeneID" id="37113362"/>
<dbReference type="GO" id="GO:0045943">
    <property type="term" value="P:positive regulation of transcription by RNA polymerase I"/>
    <property type="evidence" value="ECO:0007669"/>
    <property type="project" value="TreeGrafter"/>
</dbReference>
<dbReference type="EMBL" id="MSFK01000007">
    <property type="protein sequence ID" value="PWY93169.1"/>
    <property type="molecule type" value="Genomic_DNA"/>
</dbReference>
<keyword evidence="5" id="KW-0067">ATP-binding</keyword>
<evidence type="ECO:0000256" key="7">
    <source>
        <dbReference type="SAM" id="MobiDB-lite"/>
    </source>
</evidence>
<evidence type="ECO:0000256" key="1">
    <source>
        <dbReference type="ARBA" id="ARBA00012552"/>
    </source>
</evidence>
<dbReference type="FunFam" id="3.40.50.300:FF:002203">
    <property type="entry name" value="ATP-dependent RNA helicase (Hrh1), putative"/>
    <property type="match status" value="1"/>
</dbReference>
<dbReference type="Proteomes" id="UP000246702">
    <property type="component" value="Unassembled WGS sequence"/>
</dbReference>
<dbReference type="PANTHER" id="PTHR18934">
    <property type="entry name" value="ATP-DEPENDENT RNA HELICASE"/>
    <property type="match status" value="1"/>
</dbReference>
<dbReference type="GO" id="GO:0005524">
    <property type="term" value="F:ATP binding"/>
    <property type="evidence" value="ECO:0007669"/>
    <property type="project" value="UniProtKB-KW"/>
</dbReference>
<dbReference type="PROSITE" id="PS00690">
    <property type="entry name" value="DEAH_ATP_HELICASE"/>
    <property type="match status" value="1"/>
</dbReference>
<dbReference type="Pfam" id="PF04408">
    <property type="entry name" value="WHD_HA2"/>
    <property type="match status" value="1"/>
</dbReference>
<keyword evidence="3" id="KW-0378">Hydrolase</keyword>
<keyword evidence="11" id="KW-1185">Reference proteome</keyword>
<dbReference type="SUPFAM" id="SSF52540">
    <property type="entry name" value="P-loop containing nucleoside triphosphate hydrolases"/>
    <property type="match status" value="1"/>
</dbReference>
<dbReference type="GO" id="GO:0016787">
    <property type="term" value="F:hydrolase activity"/>
    <property type="evidence" value="ECO:0007669"/>
    <property type="project" value="UniProtKB-KW"/>
</dbReference>
<dbReference type="OrthoDB" id="10253254at2759"/>
<dbReference type="RefSeq" id="XP_025469930.1">
    <property type="nucleotide sequence ID" value="XM_025611219.1"/>
</dbReference>
<dbReference type="GO" id="GO:0005730">
    <property type="term" value="C:nucleolus"/>
    <property type="evidence" value="ECO:0007669"/>
    <property type="project" value="TreeGrafter"/>
</dbReference>
<dbReference type="InterPro" id="IPR007502">
    <property type="entry name" value="Helicase-assoc_dom"/>
</dbReference>
<evidence type="ECO:0000256" key="5">
    <source>
        <dbReference type="ARBA" id="ARBA00022840"/>
    </source>
</evidence>
<dbReference type="GO" id="GO:0003724">
    <property type="term" value="F:RNA helicase activity"/>
    <property type="evidence" value="ECO:0007669"/>
    <property type="project" value="UniProtKB-EC"/>
</dbReference>
<dbReference type="InterPro" id="IPR014001">
    <property type="entry name" value="Helicase_ATP-bd"/>
</dbReference>
<keyword evidence="2" id="KW-0547">Nucleotide-binding</keyword>
<evidence type="ECO:0000256" key="2">
    <source>
        <dbReference type="ARBA" id="ARBA00022741"/>
    </source>
</evidence>
<evidence type="ECO:0000259" key="8">
    <source>
        <dbReference type="PROSITE" id="PS51192"/>
    </source>
</evidence>
<dbReference type="InterPro" id="IPR001650">
    <property type="entry name" value="Helicase_C-like"/>
</dbReference>
<evidence type="ECO:0000256" key="6">
    <source>
        <dbReference type="ARBA" id="ARBA00047984"/>
    </source>
</evidence>
<gene>
    <name evidence="10" type="ORF">BO94DRAFT_532908</name>
</gene>
<evidence type="ECO:0000313" key="11">
    <source>
        <dbReference type="Proteomes" id="UP000246702"/>
    </source>
</evidence>
<feature type="domain" description="Helicase C-terminal" evidence="9">
    <location>
        <begin position="393"/>
        <end position="566"/>
    </location>
</feature>
<protein>
    <recommendedName>
        <fullName evidence="1">RNA helicase</fullName>
        <ecNumber evidence="1">3.6.4.13</ecNumber>
    </recommendedName>
</protein>
<dbReference type="STRING" id="1450535.A0A317X3H0"/>
<dbReference type="PROSITE" id="PS51194">
    <property type="entry name" value="HELICASE_CTER"/>
    <property type="match status" value="1"/>
</dbReference>
<dbReference type="SMART" id="SM00487">
    <property type="entry name" value="DEXDc"/>
    <property type="match status" value="1"/>
</dbReference>
<accession>A0A317X3H0</accession>
<dbReference type="Gene3D" id="1.20.120.1080">
    <property type="match status" value="1"/>
</dbReference>
<proteinExistence type="predicted"/>
<organism evidence="10 11">
    <name type="scientific">Aspergillus sclerotioniger CBS 115572</name>
    <dbReference type="NCBI Taxonomy" id="1450535"/>
    <lineage>
        <taxon>Eukaryota</taxon>
        <taxon>Fungi</taxon>
        <taxon>Dikarya</taxon>
        <taxon>Ascomycota</taxon>
        <taxon>Pezizomycotina</taxon>
        <taxon>Eurotiomycetes</taxon>
        <taxon>Eurotiomycetidae</taxon>
        <taxon>Eurotiales</taxon>
        <taxon>Aspergillaceae</taxon>
        <taxon>Aspergillus</taxon>
        <taxon>Aspergillus subgen. Circumdati</taxon>
    </lineage>
</organism>
<dbReference type="InterPro" id="IPR027417">
    <property type="entry name" value="P-loop_NTPase"/>
</dbReference>